<keyword evidence="2" id="KW-1185">Reference proteome</keyword>
<comment type="caution">
    <text evidence="1">The sequence shown here is derived from an EMBL/GenBank/DDBJ whole genome shotgun (WGS) entry which is preliminary data.</text>
</comment>
<sequence length="699" mass="79453">MGTAAQEEDNNRALNNMEGGTVQDVPALLPITHHAVSRHKQNLELKHIDLNLSAQKKIKRGGCGTLNRGKELLRNLSVQEICMEGKRVISAEEDLHEVPIECQNFWENREELRQQDNRIVQTRENGVRALRGLIRKHEPTMSFLSETKMKDPRIDGIRKRMGYFLGFHVPPISRAGGLSLWWQASMLLMFVFAWRMHNLGFRILVVNNLREQRDMYWLQLSRVNWLKEGDANMTFFHRTTLQRQRENKLLKLKSEDGLWMEGDRHIFCLVEDHFKSLFTLVGLKDWGDILDCIQPLVSKLMNNDLTKPMEVEEIKVAVTQMGGLNAPGPDGFQGIFYQSYWDIILNEVNGNPRKINSTHLVLIQKVTCPESVSQYRPINLCNFSFMILSKVLANRLKPIFLDLISPMQNAFVVDRLIQKNIGLAYELGWSNLIMSCVHSVEFAILVNSQPGNRVSPSRGIRQGDPLFPYLFLLVSDANQRNCGTILHILNIYCFASGQQSLAYVKGRVLGKIQGWKQSALSLTGKEVLIKVVIQAFQAYPMNLFKFPIAQTKSWDIDFLRLFISEAEIKVIQDIPLGSFTHRDRLLWFGARNGRSLVGACHTLVSPNSEDLIWKEAHGPKPIVSHAIPNSFRSAPRWCPSFAPYNKINIDVSWSQVNGSARLAAVLQDHKGQFVAAYKYSVVTPLVVYAKAIDVLKGGG</sequence>
<dbReference type="EMBL" id="SMOL01000714">
    <property type="protein sequence ID" value="KAB2600700.1"/>
    <property type="molecule type" value="Genomic_DNA"/>
</dbReference>
<dbReference type="AlphaFoldDB" id="A0A5N5FHI7"/>
<organism evidence="1 2">
    <name type="scientific">Pyrus ussuriensis x Pyrus communis</name>
    <dbReference type="NCBI Taxonomy" id="2448454"/>
    <lineage>
        <taxon>Eukaryota</taxon>
        <taxon>Viridiplantae</taxon>
        <taxon>Streptophyta</taxon>
        <taxon>Embryophyta</taxon>
        <taxon>Tracheophyta</taxon>
        <taxon>Spermatophyta</taxon>
        <taxon>Magnoliopsida</taxon>
        <taxon>eudicotyledons</taxon>
        <taxon>Gunneridae</taxon>
        <taxon>Pentapetalae</taxon>
        <taxon>rosids</taxon>
        <taxon>fabids</taxon>
        <taxon>Rosales</taxon>
        <taxon>Rosaceae</taxon>
        <taxon>Amygdaloideae</taxon>
        <taxon>Maleae</taxon>
        <taxon>Pyrus</taxon>
    </lineage>
</organism>
<accession>A0A5N5FHI7</accession>
<protein>
    <submittedName>
        <fullName evidence="1">Ribonuclease H protein</fullName>
    </submittedName>
</protein>
<proteinExistence type="predicted"/>
<reference evidence="1 2" key="1">
    <citation type="submission" date="2019-09" db="EMBL/GenBank/DDBJ databases">
        <authorList>
            <person name="Ou C."/>
        </authorList>
    </citation>
    <scope>NUCLEOTIDE SEQUENCE [LARGE SCALE GENOMIC DNA]</scope>
    <source>
        <strain evidence="1">S2</strain>
        <tissue evidence="1">Leaf</tissue>
    </source>
</reference>
<dbReference type="OrthoDB" id="913685at2759"/>
<dbReference type="InterPro" id="IPR052343">
    <property type="entry name" value="Retrotransposon-Effector_Assoc"/>
</dbReference>
<reference evidence="1 2" key="2">
    <citation type="submission" date="2019-11" db="EMBL/GenBank/DDBJ databases">
        <title>A de novo genome assembly of a pear dwarfing rootstock.</title>
        <authorList>
            <person name="Wang F."/>
            <person name="Wang J."/>
            <person name="Li S."/>
            <person name="Zhang Y."/>
            <person name="Fang M."/>
            <person name="Ma L."/>
            <person name="Zhao Y."/>
            <person name="Jiang S."/>
        </authorList>
    </citation>
    <scope>NUCLEOTIDE SEQUENCE [LARGE SCALE GENOMIC DNA]</scope>
    <source>
        <strain evidence="1">S2</strain>
        <tissue evidence="1">Leaf</tissue>
    </source>
</reference>
<dbReference type="PANTHER" id="PTHR46890">
    <property type="entry name" value="NON-LTR RETROLELEMENT REVERSE TRANSCRIPTASE-LIKE PROTEIN-RELATED"/>
    <property type="match status" value="1"/>
</dbReference>
<gene>
    <name evidence="1" type="ORF">D8674_038431</name>
</gene>
<evidence type="ECO:0000313" key="1">
    <source>
        <dbReference type="EMBL" id="KAB2600700.1"/>
    </source>
</evidence>
<evidence type="ECO:0000313" key="2">
    <source>
        <dbReference type="Proteomes" id="UP000327157"/>
    </source>
</evidence>
<name>A0A5N5FHI7_9ROSA</name>
<dbReference type="Proteomes" id="UP000327157">
    <property type="component" value="Unassembled WGS sequence"/>
</dbReference>
<dbReference type="PANTHER" id="PTHR46890:SF48">
    <property type="entry name" value="RNA-DIRECTED DNA POLYMERASE"/>
    <property type="match status" value="1"/>
</dbReference>